<organism evidence="2 3">
    <name type="scientific">Denitratisoma oestradiolicum</name>
    <dbReference type="NCBI Taxonomy" id="311182"/>
    <lineage>
        <taxon>Bacteria</taxon>
        <taxon>Pseudomonadati</taxon>
        <taxon>Pseudomonadota</taxon>
        <taxon>Betaproteobacteria</taxon>
        <taxon>Nitrosomonadales</taxon>
        <taxon>Sterolibacteriaceae</taxon>
        <taxon>Denitratisoma</taxon>
    </lineage>
</organism>
<dbReference type="Pfam" id="PF00899">
    <property type="entry name" value="ThiF"/>
    <property type="match status" value="1"/>
</dbReference>
<evidence type="ECO:0000313" key="2">
    <source>
        <dbReference type="EMBL" id="CAB1370931.1"/>
    </source>
</evidence>
<dbReference type="GO" id="GO:0061503">
    <property type="term" value="F:tRNA threonylcarbamoyladenosine dehydratase"/>
    <property type="evidence" value="ECO:0007669"/>
    <property type="project" value="TreeGrafter"/>
</dbReference>
<dbReference type="SUPFAM" id="SSF69572">
    <property type="entry name" value="Activating enzymes of the ubiquitin-like proteins"/>
    <property type="match status" value="1"/>
</dbReference>
<feature type="domain" description="THIF-type NAD/FAD binding fold" evidence="1">
    <location>
        <begin position="18"/>
        <end position="162"/>
    </location>
</feature>
<accession>A0A6S6Y1Y6</accession>
<dbReference type="PANTHER" id="PTHR43267">
    <property type="entry name" value="TRNA THREONYLCARBAMOYLADENOSINE DEHYDRATASE"/>
    <property type="match status" value="1"/>
</dbReference>
<dbReference type="PANTHER" id="PTHR43267:SF1">
    <property type="entry name" value="TRNA THREONYLCARBAMOYLADENOSINE DEHYDRATASE"/>
    <property type="match status" value="1"/>
</dbReference>
<evidence type="ECO:0000259" key="1">
    <source>
        <dbReference type="Pfam" id="PF00899"/>
    </source>
</evidence>
<dbReference type="AlphaFoldDB" id="A0A6S6Y1Y6"/>
<sequence>MNPAFDLKRRFGGVDRLYGPGTLRRLAGSHVCVVGIGGVGSWAAEALARSGVGRLTLVDLDHVAESNVNRQIHALEDSLGQAKVQAMAQRIAGINPACLVLTLEEFISPENVAELLPACDGVVDAIDQVRAKAALIAHCRRLGLPVVTTGGAGGRSDPTRLKVDDLSRTTQDALASKVRARLRKEYGFPRDPKKKFGVDCIYSDEPIQRPQAAACDVDEGQAHGATDLALHGLNCAGYGSSVCVTAPFGFAAAARILGRLLA</sequence>
<dbReference type="GO" id="GO:0061504">
    <property type="term" value="P:cyclic threonylcarbamoyladenosine biosynthetic process"/>
    <property type="evidence" value="ECO:0007669"/>
    <property type="project" value="TreeGrafter"/>
</dbReference>
<dbReference type="Gene3D" id="3.40.50.720">
    <property type="entry name" value="NAD(P)-binding Rossmann-like Domain"/>
    <property type="match status" value="1"/>
</dbReference>
<keyword evidence="3" id="KW-1185">Reference proteome</keyword>
<dbReference type="InterPro" id="IPR045886">
    <property type="entry name" value="ThiF/MoeB/HesA"/>
</dbReference>
<dbReference type="Proteomes" id="UP000515733">
    <property type="component" value="Chromosome"/>
</dbReference>
<dbReference type="EMBL" id="LR778301">
    <property type="protein sequence ID" value="CAB1370931.1"/>
    <property type="molecule type" value="Genomic_DNA"/>
</dbReference>
<dbReference type="InterPro" id="IPR000594">
    <property type="entry name" value="ThiF_NAD_FAD-bd"/>
</dbReference>
<dbReference type="RefSeq" id="WP_145770431.1">
    <property type="nucleotide sequence ID" value="NZ_LR778301.1"/>
</dbReference>
<reference evidence="2 3" key="1">
    <citation type="submission" date="2020-03" db="EMBL/GenBank/DDBJ databases">
        <authorList>
            <consortium name="Genoscope - CEA"/>
            <person name="William W."/>
        </authorList>
    </citation>
    <scope>NUCLEOTIDE SEQUENCE [LARGE SCALE GENOMIC DNA]</scope>
    <source>
        <strain evidence="3">DSM 16959</strain>
    </source>
</reference>
<dbReference type="OrthoDB" id="9804150at2"/>
<evidence type="ECO:0000313" key="3">
    <source>
        <dbReference type="Proteomes" id="UP000515733"/>
    </source>
</evidence>
<dbReference type="GO" id="GO:0008641">
    <property type="term" value="F:ubiquitin-like modifier activating enzyme activity"/>
    <property type="evidence" value="ECO:0007669"/>
    <property type="project" value="InterPro"/>
</dbReference>
<name>A0A6S6Y1Y6_9PROT</name>
<dbReference type="InterPro" id="IPR035985">
    <property type="entry name" value="Ubiquitin-activating_enz"/>
</dbReference>
<proteinExistence type="predicted"/>
<dbReference type="KEGG" id="doe:DENOEST_3777"/>
<protein>
    <recommendedName>
        <fullName evidence="1">THIF-type NAD/FAD binding fold domain-containing protein</fullName>
    </recommendedName>
</protein>
<gene>
    <name evidence="2" type="primary">ygdL</name>
    <name evidence="2" type="ORF">DENOEST_3777</name>
</gene>
<dbReference type="CDD" id="cd00755">
    <property type="entry name" value="YgdL_like"/>
    <property type="match status" value="1"/>
</dbReference>